<dbReference type="InterPro" id="IPR036339">
    <property type="entry name" value="PUB-like_dom_sf"/>
</dbReference>
<dbReference type="GO" id="GO:0005737">
    <property type="term" value="C:cytoplasm"/>
    <property type="evidence" value="ECO:0007669"/>
    <property type="project" value="TreeGrafter"/>
</dbReference>
<evidence type="ECO:0000313" key="2">
    <source>
        <dbReference type="EMBL" id="TFY51526.1"/>
    </source>
</evidence>
<reference evidence="2 3" key="1">
    <citation type="submission" date="2019-01" db="EMBL/GenBank/DDBJ databases">
        <title>Genome sequencing of the rare red list fungi Fomitopsis rosea.</title>
        <authorList>
            <person name="Buettner E."/>
            <person name="Kellner H."/>
        </authorList>
    </citation>
    <scope>NUCLEOTIDE SEQUENCE [LARGE SCALE GENOMIC DNA]</scope>
    <source>
        <strain evidence="2 3">DSM 105464</strain>
    </source>
</reference>
<dbReference type="Proteomes" id="UP000298390">
    <property type="component" value="Unassembled WGS sequence"/>
</dbReference>
<dbReference type="STRING" id="34475.A0A4Y9XN70"/>
<evidence type="ECO:0000259" key="1">
    <source>
        <dbReference type="Pfam" id="PF09409"/>
    </source>
</evidence>
<dbReference type="InterPro" id="IPR018997">
    <property type="entry name" value="PUB_domain"/>
</dbReference>
<protein>
    <recommendedName>
        <fullName evidence="1">PUB domain-containing protein</fullName>
    </recommendedName>
</protein>
<dbReference type="Gene3D" id="1.20.58.2190">
    <property type="match status" value="1"/>
</dbReference>
<gene>
    <name evidence="2" type="ORF">EVJ58_g10518</name>
</gene>
<dbReference type="AlphaFoldDB" id="A0A4Y9XN70"/>
<sequence length="124" mass="13985">MATTAVRRAQLAAAAERRLPANRPAAAGALYKNHDEGHVRRQQLRKMIDKGILESNSLPLALKALETMKRYAENIVKYPEEEKYRKIKRSGSTFMANVVQPKGALDFFIEARTQSTSPFFFACN</sequence>
<dbReference type="CDD" id="cd09212">
    <property type="entry name" value="PUB"/>
    <property type="match status" value="1"/>
</dbReference>
<dbReference type="EMBL" id="SEKV01001165">
    <property type="protein sequence ID" value="TFY51526.1"/>
    <property type="molecule type" value="Genomic_DNA"/>
</dbReference>
<comment type="caution">
    <text evidence="2">The sequence shown here is derived from an EMBL/GenBank/DDBJ whole genome shotgun (WGS) entry which is preliminary data.</text>
</comment>
<dbReference type="SUPFAM" id="SSF143503">
    <property type="entry name" value="PUG domain-like"/>
    <property type="match status" value="1"/>
</dbReference>
<proteinExistence type="predicted"/>
<dbReference type="PANTHER" id="PTHR23153">
    <property type="entry name" value="UBX-RELATED"/>
    <property type="match status" value="1"/>
</dbReference>
<feature type="domain" description="PUB" evidence="1">
    <location>
        <begin position="63"/>
        <end position="109"/>
    </location>
</feature>
<evidence type="ECO:0000313" key="3">
    <source>
        <dbReference type="Proteomes" id="UP000298390"/>
    </source>
</evidence>
<name>A0A4Y9XN70_9APHY</name>
<dbReference type="PANTHER" id="PTHR23153:SF38">
    <property type="entry name" value="UBX DOMAIN-CONTAINING PROTEIN 6"/>
    <property type="match status" value="1"/>
</dbReference>
<accession>A0A4Y9XN70</accession>
<organism evidence="2 3">
    <name type="scientific">Rhodofomes roseus</name>
    <dbReference type="NCBI Taxonomy" id="34475"/>
    <lineage>
        <taxon>Eukaryota</taxon>
        <taxon>Fungi</taxon>
        <taxon>Dikarya</taxon>
        <taxon>Basidiomycota</taxon>
        <taxon>Agaricomycotina</taxon>
        <taxon>Agaricomycetes</taxon>
        <taxon>Polyporales</taxon>
        <taxon>Rhodofomes</taxon>
    </lineage>
</organism>
<dbReference type="Pfam" id="PF09409">
    <property type="entry name" value="PUB"/>
    <property type="match status" value="1"/>
</dbReference>